<evidence type="ECO:0000313" key="2">
    <source>
        <dbReference type="Proteomes" id="UP001489719"/>
    </source>
</evidence>
<proteinExistence type="predicted"/>
<dbReference type="Proteomes" id="UP001489719">
    <property type="component" value="Unassembled WGS sequence"/>
</dbReference>
<organism evidence="1 2">
    <name type="scientific">Lipomyces orientalis</name>
    <dbReference type="NCBI Taxonomy" id="1233043"/>
    <lineage>
        <taxon>Eukaryota</taxon>
        <taxon>Fungi</taxon>
        <taxon>Dikarya</taxon>
        <taxon>Ascomycota</taxon>
        <taxon>Saccharomycotina</taxon>
        <taxon>Lipomycetes</taxon>
        <taxon>Lipomycetales</taxon>
        <taxon>Lipomycetaceae</taxon>
        <taxon>Lipomyces</taxon>
    </lineage>
</organism>
<name>A0ACC3TYZ8_9ASCO</name>
<keyword evidence="2" id="KW-1185">Reference proteome</keyword>
<protein>
    <submittedName>
        <fullName evidence="1">Uncharacterized protein</fullName>
    </submittedName>
</protein>
<dbReference type="EMBL" id="MU970034">
    <property type="protein sequence ID" value="KAK9326435.1"/>
    <property type="molecule type" value="Genomic_DNA"/>
</dbReference>
<reference evidence="2" key="1">
    <citation type="journal article" date="2024" name="Front. Bioeng. Biotechnol.">
        <title>Genome-scale model development and genomic sequencing of the oleaginous clade Lipomyces.</title>
        <authorList>
            <person name="Czajka J.J."/>
            <person name="Han Y."/>
            <person name="Kim J."/>
            <person name="Mondo S.J."/>
            <person name="Hofstad B.A."/>
            <person name="Robles A."/>
            <person name="Haridas S."/>
            <person name="Riley R."/>
            <person name="LaButti K."/>
            <person name="Pangilinan J."/>
            <person name="Andreopoulos W."/>
            <person name="Lipzen A."/>
            <person name="Yan J."/>
            <person name="Wang M."/>
            <person name="Ng V."/>
            <person name="Grigoriev I.V."/>
            <person name="Spatafora J.W."/>
            <person name="Magnuson J.K."/>
            <person name="Baker S.E."/>
            <person name="Pomraning K.R."/>
        </authorList>
    </citation>
    <scope>NUCLEOTIDE SEQUENCE [LARGE SCALE GENOMIC DNA]</scope>
    <source>
        <strain evidence="2">CBS 10300</strain>
    </source>
</reference>
<evidence type="ECO:0000313" key="1">
    <source>
        <dbReference type="EMBL" id="KAK9326435.1"/>
    </source>
</evidence>
<comment type="caution">
    <text evidence="1">The sequence shown here is derived from an EMBL/GenBank/DDBJ whole genome shotgun (WGS) entry which is preliminary data.</text>
</comment>
<gene>
    <name evidence="1" type="ORF">V1517DRAFT_311780</name>
</gene>
<accession>A0ACC3TYZ8</accession>
<sequence length="316" mass="34276">MHFGVKEMDLVNHLNDRLLFAVPKKGRLYQQCLELLKGADIQFNRSNRLDIALCTNLPIALVFLPAADIPRFVGEGRVSLGITGQDQVAESNIDVREIIDLGFGSCKLQVEVPENGEISDPRQLVGKSIVTSFTSLTEQYFRKLEAEAEAVAGKPAVNGDEKKPLKTVIKYVGGSVEAACALGIADAVVDLVESGETMRAAGLKAIETVFETSAVLIASQHPTHPDLLEIIVSRIKGVIAAGKYVLCNYNCPRDKLNVVITITPGHRAPTVSPLEEEGWVSVSSMVEKKRIAEVMDRLQAAGAEDILVFNISNSRV</sequence>